<dbReference type="InterPro" id="IPR003961">
    <property type="entry name" value="FN3_dom"/>
</dbReference>
<dbReference type="SMART" id="SM00060">
    <property type="entry name" value="FN3"/>
    <property type="match status" value="4"/>
</dbReference>
<comment type="caution">
    <text evidence="4">The sequence shown here is derived from an EMBL/GenBank/DDBJ whole genome shotgun (WGS) entry which is preliminary data.</text>
</comment>
<gene>
    <name evidence="4" type="ORF">EDC18_10943</name>
</gene>
<proteinExistence type="predicted"/>
<dbReference type="SUPFAM" id="SSF49265">
    <property type="entry name" value="Fibronectin type III"/>
    <property type="match status" value="1"/>
</dbReference>
<evidence type="ECO:0000313" key="5">
    <source>
        <dbReference type="Proteomes" id="UP000294902"/>
    </source>
</evidence>
<dbReference type="PROSITE" id="PS50853">
    <property type="entry name" value="FN3"/>
    <property type="match status" value="1"/>
</dbReference>
<dbReference type="InterPro" id="IPR013783">
    <property type="entry name" value="Ig-like_fold"/>
</dbReference>
<organism evidence="4 5">
    <name type="scientific">Natranaerovirga pectinivora</name>
    <dbReference type="NCBI Taxonomy" id="682400"/>
    <lineage>
        <taxon>Bacteria</taxon>
        <taxon>Bacillati</taxon>
        <taxon>Bacillota</taxon>
        <taxon>Clostridia</taxon>
        <taxon>Lachnospirales</taxon>
        <taxon>Natranaerovirgaceae</taxon>
        <taxon>Natranaerovirga</taxon>
    </lineage>
</organism>
<dbReference type="EMBL" id="SMAL01000009">
    <property type="protein sequence ID" value="TCT13080.1"/>
    <property type="molecule type" value="Genomic_DNA"/>
</dbReference>
<evidence type="ECO:0000313" key="4">
    <source>
        <dbReference type="EMBL" id="TCT13080.1"/>
    </source>
</evidence>
<dbReference type="RefSeq" id="WP_132253380.1">
    <property type="nucleotide sequence ID" value="NZ_SMAL01000009.1"/>
</dbReference>
<keyword evidence="5" id="KW-1185">Reference proteome</keyword>
<dbReference type="InterPro" id="IPR050991">
    <property type="entry name" value="ECM_Regulatory_Proteins"/>
</dbReference>
<dbReference type="Proteomes" id="UP000294902">
    <property type="component" value="Unassembled WGS sequence"/>
</dbReference>
<dbReference type="InterPro" id="IPR036116">
    <property type="entry name" value="FN3_sf"/>
</dbReference>
<evidence type="ECO:0000256" key="1">
    <source>
        <dbReference type="ARBA" id="ARBA00022737"/>
    </source>
</evidence>
<keyword evidence="2" id="KW-0812">Transmembrane</keyword>
<dbReference type="Gene3D" id="2.60.40.10">
    <property type="entry name" value="Immunoglobulins"/>
    <property type="match status" value="1"/>
</dbReference>
<evidence type="ECO:0000259" key="3">
    <source>
        <dbReference type="PROSITE" id="PS50853"/>
    </source>
</evidence>
<keyword evidence="2" id="KW-0472">Membrane</keyword>
<evidence type="ECO:0000256" key="2">
    <source>
        <dbReference type="SAM" id="Phobius"/>
    </source>
</evidence>
<feature type="transmembrane region" description="Helical" evidence="2">
    <location>
        <begin position="7"/>
        <end position="26"/>
    </location>
</feature>
<reference evidence="4 5" key="1">
    <citation type="submission" date="2019-03" db="EMBL/GenBank/DDBJ databases">
        <title>Genomic Encyclopedia of Type Strains, Phase IV (KMG-IV): sequencing the most valuable type-strain genomes for metagenomic binning, comparative biology and taxonomic classification.</title>
        <authorList>
            <person name="Goeker M."/>
        </authorList>
    </citation>
    <scope>NUCLEOTIDE SEQUENCE [LARGE SCALE GENOMIC DNA]</scope>
    <source>
        <strain evidence="4 5">DSM 24629</strain>
    </source>
</reference>
<dbReference type="PANTHER" id="PTHR46708">
    <property type="entry name" value="TENASCIN"/>
    <property type="match status" value="1"/>
</dbReference>
<keyword evidence="1" id="KW-0677">Repeat</keyword>
<dbReference type="OrthoDB" id="1735978at2"/>
<protein>
    <recommendedName>
        <fullName evidence="3">Fibronectin type-III domain-containing protein</fullName>
    </recommendedName>
</protein>
<accession>A0A4R3MKV4</accession>
<dbReference type="PANTHER" id="PTHR46708:SF2">
    <property type="entry name" value="FIBRONECTIN TYPE-III DOMAIN-CONTAINING PROTEIN"/>
    <property type="match status" value="1"/>
</dbReference>
<name>A0A4R3MKV4_9FIRM</name>
<feature type="domain" description="Fibronectin type-III" evidence="3">
    <location>
        <begin position="808"/>
        <end position="912"/>
    </location>
</feature>
<sequence>MTKRIISFFLVILIGITSIITTNIFANPQAPVSSFTVDEVYYTLGQNFVTNAPILRPRITVSWTDPQNWAPGNGNEEVHAPDFYEVYINNRTLNIQRTIRVNKGTDVFNAKRLFLHDEMNLNTGSLYELSIQPQHYHYVERNGEIVRELAPHLSPPVKTYAITDLNVELVPSETEITVIWDDVALQNLNYRIVYAVGDFSNQSKDALLNNMQGEITGLRNNSPDVQQFYDPVAGRNRLRYTIDQNVFPGQVYSIIVEPTMDYFDGYLVQRNRHYPHVFICSTNIDLRVSEEGDYVRLDWNIPASFKVGQDQEEYELVEARIIEYINGQGRNVVIFDNKAANMEYYKIPKPSQEAEYQIKLKYQAVGGVNKPPIEPESRRVPFVPTELKIRPTQPYVPKPVSQRILTELRNQNSNIALKEILEQEYMLPGDIFNGNINQLLNSQRVFKYDTNNNRIQFIFAPFKRRDIKEGSSTFGQTIVDTEVYYDVYVAKDINHFDSAMKVVNRIKIEPNDTSRVIRDQNDKIIGYRLLLNQYFDPDKNQLQNIIPNQLYYIKIVAIKDWGDRDVRSEPNIVPIYFDYDGNIYSPPTIAKPPLRIRNEETTQTSVTLEWKESWWEAYFINVDGSNTWYSEAWVDNDGKVYDSPIENGQYFPIHLGQVEAEKLKQRLIELGNTEVDYFVREINLGKDPFGVSDVKYKFHKMPYNEVKTTIDNRKIMDPSYNLNSYIEELLERDRDESQPLPWKDINPEKDVNSNNVLYYKENGLVPNTQYLFLLYPYRIDLTGETLFAHYPTPIVGITDPIPSEVKPDPTVPSLFVSNYTDITADLMWRYNTDLVYEMRYGLVDDITKANPVEIILPPTNDPRYPSNGSYYEQHIKDLFPNTEYYFWIRAIQPKTDTVSAWSNAVVVTTRDIENPAPPRGIGLASLENLKPHNYNENQGEDFLTVEWLLHPDDNPENYKDAKVKKSYVYIVEMANNSRFIDPIYIELTDGNNDILPPNIEKLEKNLIKINGLIPNRRYYFRLKTRVILEGENNQMLSRESLFYSPTLALLTMPSSKEYDGNPIDAIIRLPYEYYEKIYDPVKQELTYRFRFNQNDVNGEFDHFIIEKLISELLRENAYSYNIDISEFENKPIVRRKVEIPYRLWASLREYNINLVINGKTTRISIPTNSIDSHLHALGSQLGSSPTITLSMNDQATSMGMNSSLPTLALPVVIPQNISMALTTQRGTRTITTVDKPITFHFNTANRYSVYNKPVEVVRWNQSSQKWDKAVATYNNTRRELDLKTNNLGLYYSYVTNGPAAVQSVHWAIPFKQNVENHINITGNVQDLNRSVKKSEYANILYALLEGNKSVDINQSINSTKLQNLKSSRILAQDNNMNDNLTREDAFHMTVATFLQLRGRPTQPTQAALNTINQTPGISDVYKRNIAIGIDEKFIADANKIRPKDILTYGEMYSILNRLFQLL</sequence>
<keyword evidence="2" id="KW-1133">Transmembrane helix</keyword>